<feature type="transmembrane region" description="Helical" evidence="3">
    <location>
        <begin position="61"/>
        <end position="79"/>
    </location>
</feature>
<dbReference type="AlphaFoldDB" id="A0AAX6MGQ1"/>
<dbReference type="PANTHER" id="PTHR11360:SF130">
    <property type="entry name" value="MAJOR FACILITATOR SUPERFAMILY (MFS) PROFILE DOMAIN-CONTAINING PROTEIN-RELATED"/>
    <property type="match status" value="1"/>
</dbReference>
<dbReference type="InterPro" id="IPR050327">
    <property type="entry name" value="Proton-linked_MCT"/>
</dbReference>
<feature type="transmembrane region" description="Helical" evidence="3">
    <location>
        <begin position="146"/>
        <end position="172"/>
    </location>
</feature>
<dbReference type="InterPro" id="IPR036259">
    <property type="entry name" value="MFS_trans_sf"/>
</dbReference>
<feature type="transmembrane region" description="Helical" evidence="3">
    <location>
        <begin position="208"/>
        <end position="229"/>
    </location>
</feature>
<protein>
    <recommendedName>
        <fullName evidence="6">Major facilitator superfamily (MFS) profile domain-containing protein</fullName>
    </recommendedName>
</protein>
<keyword evidence="3" id="KW-0812">Transmembrane</keyword>
<accession>A0AAX6MGQ1</accession>
<feature type="transmembrane region" description="Helical" evidence="3">
    <location>
        <begin position="91"/>
        <end position="110"/>
    </location>
</feature>
<keyword evidence="3" id="KW-0472">Membrane</keyword>
<feature type="transmembrane region" description="Helical" evidence="3">
    <location>
        <begin position="122"/>
        <end position="140"/>
    </location>
</feature>
<feature type="transmembrane region" description="Helical" evidence="3">
    <location>
        <begin position="250"/>
        <end position="270"/>
    </location>
</feature>
<proteinExistence type="inferred from homology"/>
<organism evidence="4 5">
    <name type="scientific">Daldinia eschscholtzii</name>
    <dbReference type="NCBI Taxonomy" id="292717"/>
    <lineage>
        <taxon>Eukaryota</taxon>
        <taxon>Fungi</taxon>
        <taxon>Dikarya</taxon>
        <taxon>Ascomycota</taxon>
        <taxon>Pezizomycotina</taxon>
        <taxon>Sordariomycetes</taxon>
        <taxon>Xylariomycetidae</taxon>
        <taxon>Xylariales</taxon>
        <taxon>Hypoxylaceae</taxon>
        <taxon>Daldinia</taxon>
    </lineage>
</organism>
<name>A0AAX6MGQ1_9PEZI</name>
<evidence type="ECO:0000256" key="2">
    <source>
        <dbReference type="ARBA" id="ARBA00006727"/>
    </source>
</evidence>
<dbReference type="Pfam" id="PF07690">
    <property type="entry name" value="MFS_1"/>
    <property type="match status" value="1"/>
</dbReference>
<dbReference type="PANTHER" id="PTHR11360">
    <property type="entry name" value="MONOCARBOXYLATE TRANSPORTER"/>
    <property type="match status" value="1"/>
</dbReference>
<gene>
    <name evidence="4" type="ORF">Daesc_006197</name>
</gene>
<comment type="caution">
    <text evidence="4">The sequence shown here is derived from an EMBL/GenBank/DDBJ whole genome shotgun (WGS) entry which is preliminary data.</text>
</comment>
<comment type="similarity">
    <text evidence="2">Belongs to the major facilitator superfamily. Monocarboxylate porter (TC 2.A.1.13) family.</text>
</comment>
<dbReference type="SUPFAM" id="SSF103473">
    <property type="entry name" value="MFS general substrate transporter"/>
    <property type="match status" value="1"/>
</dbReference>
<feature type="transmembrane region" description="Helical" evidence="3">
    <location>
        <begin position="379"/>
        <end position="401"/>
    </location>
</feature>
<keyword evidence="5" id="KW-1185">Reference proteome</keyword>
<dbReference type="Gene3D" id="1.20.1250.20">
    <property type="entry name" value="MFS general substrate transporter like domains"/>
    <property type="match status" value="1"/>
</dbReference>
<dbReference type="EMBL" id="JBANMG010000006">
    <property type="protein sequence ID" value="KAK6951674.1"/>
    <property type="molecule type" value="Genomic_DNA"/>
</dbReference>
<dbReference type="InterPro" id="IPR011701">
    <property type="entry name" value="MFS"/>
</dbReference>
<comment type="subcellular location">
    <subcellularLocation>
        <location evidence="1">Membrane</location>
        <topology evidence="1">Multi-pass membrane protein</topology>
    </subcellularLocation>
</comment>
<dbReference type="Proteomes" id="UP001369815">
    <property type="component" value="Unassembled WGS sequence"/>
</dbReference>
<evidence type="ECO:0000256" key="1">
    <source>
        <dbReference type="ARBA" id="ARBA00004141"/>
    </source>
</evidence>
<feature type="transmembrane region" description="Helical" evidence="3">
    <location>
        <begin position="343"/>
        <end position="367"/>
    </location>
</feature>
<feature type="transmembrane region" description="Helical" evidence="3">
    <location>
        <begin position="179"/>
        <end position="202"/>
    </location>
</feature>
<feature type="transmembrane region" description="Helical" evidence="3">
    <location>
        <begin position="319"/>
        <end position="337"/>
    </location>
</feature>
<evidence type="ECO:0000313" key="5">
    <source>
        <dbReference type="Proteomes" id="UP001369815"/>
    </source>
</evidence>
<evidence type="ECO:0000313" key="4">
    <source>
        <dbReference type="EMBL" id="KAK6951674.1"/>
    </source>
</evidence>
<feature type="transmembrane region" description="Helical" evidence="3">
    <location>
        <begin position="407"/>
        <end position="429"/>
    </location>
</feature>
<evidence type="ECO:0008006" key="6">
    <source>
        <dbReference type="Google" id="ProtNLM"/>
    </source>
</evidence>
<reference evidence="4 5" key="1">
    <citation type="journal article" date="2024" name="Front Chem Biol">
        <title>Unveiling the potential of Daldinia eschscholtzii MFLUCC 19-0629 through bioactivity and bioinformatics studies for enhanced sustainable agriculture production.</title>
        <authorList>
            <person name="Brooks S."/>
            <person name="Weaver J.A."/>
            <person name="Klomchit A."/>
            <person name="Alharthi S.A."/>
            <person name="Onlamun T."/>
            <person name="Nurani R."/>
            <person name="Vong T.K."/>
            <person name="Alberti F."/>
            <person name="Greco C."/>
        </authorList>
    </citation>
    <scope>NUCLEOTIDE SEQUENCE [LARGE SCALE GENOMIC DNA]</scope>
    <source>
        <strain evidence="4">MFLUCC 19-0629</strain>
    </source>
</reference>
<sequence>MVSVEQIKETHHAVAVASLANSQVSLTHPDESVTPKPSIDDEVDYPDGGSTAWLQVVACHFINAMACGYGAAFGIYQLYYTESLKLPASQISWIGSIQIFVNNLICIVAGRLADAGYARETVLGGSFVALVGTFMSSLATEYWQIFLSQGICTGLGLGLMYMPTITIVASYFQKKRALALALSTAGTGTGSIIFPATVQYLIPQIGFAWAVRCAGFVALFMVVIMNVLLKPRRLPKKTGPMVEWAAFKEPPYVIFVAGAFLVYWALYFGYFYVNTYAITVASFTPTSAVSLLLIMNAVGIPSRPIIGYLADTYLGPINAFILSTITLAIAFFAWITINTSSTMYGFAIVFGVTNSAAQGAFAGGLASLTKDPVKMGTRFGMCCTILAFATVAGPPTAGAIIDYCGGQYLWAQVWAGLVTVLGAATLAVARYKVSGAKLLVKV</sequence>
<evidence type="ECO:0000256" key="3">
    <source>
        <dbReference type="SAM" id="Phobius"/>
    </source>
</evidence>
<feature type="transmembrane region" description="Helical" evidence="3">
    <location>
        <begin position="276"/>
        <end position="298"/>
    </location>
</feature>
<dbReference type="GO" id="GO:0016020">
    <property type="term" value="C:membrane"/>
    <property type="evidence" value="ECO:0007669"/>
    <property type="project" value="UniProtKB-SubCell"/>
</dbReference>
<dbReference type="GO" id="GO:0022857">
    <property type="term" value="F:transmembrane transporter activity"/>
    <property type="evidence" value="ECO:0007669"/>
    <property type="project" value="InterPro"/>
</dbReference>
<keyword evidence="3" id="KW-1133">Transmembrane helix</keyword>